<keyword evidence="5" id="KW-1185">Reference proteome</keyword>
<dbReference type="InterPro" id="IPR012156">
    <property type="entry name" value="Cold_shock_CspA"/>
</dbReference>
<evidence type="ECO:0000256" key="1">
    <source>
        <dbReference type="ARBA" id="ARBA00004496"/>
    </source>
</evidence>
<organism evidence="4 5">
    <name type="scientific">Neptunicoccus cionae</name>
    <dbReference type="NCBI Taxonomy" id="2035344"/>
    <lineage>
        <taxon>Bacteria</taxon>
        <taxon>Pseudomonadati</taxon>
        <taxon>Pseudomonadota</taxon>
        <taxon>Alphaproteobacteria</taxon>
        <taxon>Rhodobacterales</taxon>
        <taxon>Paracoccaceae</taxon>
        <taxon>Neptunicoccus</taxon>
    </lineage>
</organism>
<dbReference type="Gene3D" id="2.40.50.140">
    <property type="entry name" value="Nucleic acid-binding proteins"/>
    <property type="match status" value="1"/>
</dbReference>
<reference evidence="4" key="1">
    <citation type="journal article" date="2014" name="Int. J. Syst. Evol. Microbiol.">
        <title>Complete genome sequence of Corynebacterium casei LMG S-19264T (=DSM 44701T), isolated from a smear-ripened cheese.</title>
        <authorList>
            <consortium name="US DOE Joint Genome Institute (JGI-PGF)"/>
            <person name="Walter F."/>
            <person name="Albersmeier A."/>
            <person name="Kalinowski J."/>
            <person name="Ruckert C."/>
        </authorList>
    </citation>
    <scope>NUCLEOTIDE SEQUENCE</scope>
    <source>
        <strain evidence="4">CGMCC 1.15880</strain>
    </source>
</reference>
<reference evidence="4" key="2">
    <citation type="submission" date="2020-09" db="EMBL/GenBank/DDBJ databases">
        <authorList>
            <person name="Sun Q."/>
            <person name="Zhou Y."/>
        </authorList>
    </citation>
    <scope>NUCLEOTIDE SEQUENCE</scope>
    <source>
        <strain evidence="4">CGMCC 1.15880</strain>
    </source>
</reference>
<protein>
    <recommendedName>
        <fullName evidence="3">Cold-shock domain-containing protein</fullName>
    </recommendedName>
</protein>
<proteinExistence type="predicted"/>
<evidence type="ECO:0000313" key="5">
    <source>
        <dbReference type="Proteomes" id="UP000628017"/>
    </source>
</evidence>
<dbReference type="GO" id="GO:0005829">
    <property type="term" value="C:cytosol"/>
    <property type="evidence" value="ECO:0007669"/>
    <property type="project" value="UniProtKB-ARBA"/>
</dbReference>
<dbReference type="Proteomes" id="UP000628017">
    <property type="component" value="Unassembled WGS sequence"/>
</dbReference>
<gene>
    <name evidence="4" type="ORF">GCM10011498_38820</name>
</gene>
<dbReference type="InterPro" id="IPR012340">
    <property type="entry name" value="NA-bd_OB-fold"/>
</dbReference>
<evidence type="ECO:0000256" key="2">
    <source>
        <dbReference type="ARBA" id="ARBA00022490"/>
    </source>
</evidence>
<dbReference type="InterPro" id="IPR011129">
    <property type="entry name" value="CSD"/>
</dbReference>
<comment type="subcellular location">
    <subcellularLocation>
        <location evidence="1">Cytoplasm</location>
    </subcellularLocation>
</comment>
<sequence>MVQTAQDVKTGHVLWYDASRGYGFIRQADTGVDVFLPKDALDAFGISGVPSGAEIDYSAYEGVNSSKVASIRKLTGRQMLS</sequence>
<accession>A0A916R7G2</accession>
<dbReference type="PIRSF" id="PIRSF002599">
    <property type="entry name" value="Cold_shock_A"/>
    <property type="match status" value="1"/>
</dbReference>
<dbReference type="Pfam" id="PF00313">
    <property type="entry name" value="CSD"/>
    <property type="match status" value="1"/>
</dbReference>
<evidence type="ECO:0000259" key="3">
    <source>
        <dbReference type="SMART" id="SM00357"/>
    </source>
</evidence>
<keyword evidence="2" id="KW-0963">Cytoplasm</keyword>
<comment type="caution">
    <text evidence="4">The sequence shown here is derived from an EMBL/GenBank/DDBJ whole genome shotgun (WGS) entry which is preliminary data.</text>
</comment>
<dbReference type="SUPFAM" id="SSF50249">
    <property type="entry name" value="Nucleic acid-binding proteins"/>
    <property type="match status" value="1"/>
</dbReference>
<dbReference type="RefSeq" id="WP_188678940.1">
    <property type="nucleotide sequence ID" value="NZ_BMKA01000012.1"/>
</dbReference>
<feature type="domain" description="Cold-shock" evidence="3">
    <location>
        <begin position="10"/>
        <end position="74"/>
    </location>
</feature>
<dbReference type="AlphaFoldDB" id="A0A916R7G2"/>
<dbReference type="InterPro" id="IPR002059">
    <property type="entry name" value="CSP_DNA-bd"/>
</dbReference>
<dbReference type="CDD" id="cd04458">
    <property type="entry name" value="CSP_CDS"/>
    <property type="match status" value="1"/>
</dbReference>
<dbReference type="GO" id="GO:0003676">
    <property type="term" value="F:nucleic acid binding"/>
    <property type="evidence" value="ECO:0007669"/>
    <property type="project" value="InterPro"/>
</dbReference>
<evidence type="ECO:0000313" key="4">
    <source>
        <dbReference type="EMBL" id="GGA33841.1"/>
    </source>
</evidence>
<name>A0A916R7G2_9RHOB</name>
<dbReference type="EMBL" id="BMKA01000012">
    <property type="protein sequence ID" value="GGA33841.1"/>
    <property type="molecule type" value="Genomic_DNA"/>
</dbReference>
<dbReference type="SMART" id="SM00357">
    <property type="entry name" value="CSP"/>
    <property type="match status" value="1"/>
</dbReference>